<proteinExistence type="predicted"/>
<feature type="compositionally biased region" description="Polar residues" evidence="1">
    <location>
        <begin position="394"/>
        <end position="411"/>
    </location>
</feature>
<organism evidence="2 3">
    <name type="scientific">Coniochaeta hoffmannii</name>
    <dbReference type="NCBI Taxonomy" id="91930"/>
    <lineage>
        <taxon>Eukaryota</taxon>
        <taxon>Fungi</taxon>
        <taxon>Dikarya</taxon>
        <taxon>Ascomycota</taxon>
        <taxon>Pezizomycotina</taxon>
        <taxon>Sordariomycetes</taxon>
        <taxon>Sordariomycetidae</taxon>
        <taxon>Coniochaetales</taxon>
        <taxon>Coniochaetaceae</taxon>
        <taxon>Coniochaeta</taxon>
    </lineage>
</organism>
<feature type="compositionally biased region" description="Acidic residues" evidence="1">
    <location>
        <begin position="327"/>
        <end position="344"/>
    </location>
</feature>
<feature type="compositionally biased region" description="Basic and acidic residues" evidence="1">
    <location>
        <begin position="412"/>
        <end position="421"/>
    </location>
</feature>
<name>A0AA38RY69_9PEZI</name>
<feature type="region of interest" description="Disordered" evidence="1">
    <location>
        <begin position="379"/>
        <end position="421"/>
    </location>
</feature>
<evidence type="ECO:0000313" key="2">
    <source>
        <dbReference type="EMBL" id="KAJ9150578.1"/>
    </source>
</evidence>
<accession>A0AA38RY69</accession>
<keyword evidence="3" id="KW-1185">Reference proteome</keyword>
<dbReference type="EMBL" id="JANBVN010000070">
    <property type="protein sequence ID" value="KAJ9150578.1"/>
    <property type="molecule type" value="Genomic_DNA"/>
</dbReference>
<gene>
    <name evidence="2" type="ORF">NKR19_g5273</name>
</gene>
<evidence type="ECO:0000256" key="1">
    <source>
        <dbReference type="SAM" id="MobiDB-lite"/>
    </source>
</evidence>
<evidence type="ECO:0000313" key="3">
    <source>
        <dbReference type="Proteomes" id="UP001174691"/>
    </source>
</evidence>
<dbReference type="Proteomes" id="UP001174691">
    <property type="component" value="Unassembled WGS sequence"/>
</dbReference>
<sequence length="466" mass="54203">MKGQPKGRMLSQPRLPPELVDQILGYLIDSVDWDPAYTWTRLRHVSQRLKRRIEDEFEETWLPLMSVTLYAYALGRSDYVFEGLQAGDRDTAAFKNDFLSDKKWNFGRARGLTWNEDGSRVYFRWKEAMTALLQEEMYMRKVTYKIVFEERAEYFKVNPEKAATGITQAQAMGLFVSKVQMQRRVAVLRHRFEKFDPSGAVQPTFRLVSQYHLHGQKRSPDQEAYRLRLLQAYRDGCELRMRTDGPDIFEQVQNEEHVGPYLDDYRKGLLLLRDGEDTNEHDNHVGDSDEDRPTHETWWAAHRRIWRNRKPIPPRVKDFKTLNGGNDSEDTDAEDRDFDGDDDPGQTADQLAAAERWWFRRRWYNSKAHIPRVDDARVLNSSNDSEDSEVDDASFTNDSGDSDVGQTNPTSDSDHSDAEHVKSFEDSADALEIIIPADLAAQEDSGWHRAILSDPWQFLYYGLPYD</sequence>
<comment type="caution">
    <text evidence="2">The sequence shown here is derived from an EMBL/GenBank/DDBJ whole genome shotgun (WGS) entry which is preliminary data.</text>
</comment>
<reference evidence="2" key="1">
    <citation type="submission" date="2022-07" db="EMBL/GenBank/DDBJ databases">
        <title>Fungi with potential for degradation of polypropylene.</title>
        <authorList>
            <person name="Gostincar C."/>
        </authorList>
    </citation>
    <scope>NUCLEOTIDE SEQUENCE</scope>
    <source>
        <strain evidence="2">EXF-13287</strain>
    </source>
</reference>
<protein>
    <submittedName>
        <fullName evidence="2">Uncharacterized protein</fullName>
    </submittedName>
</protein>
<feature type="region of interest" description="Disordered" evidence="1">
    <location>
        <begin position="314"/>
        <end position="347"/>
    </location>
</feature>
<dbReference type="AlphaFoldDB" id="A0AA38RY69"/>